<dbReference type="EMBL" id="DUFW01000082">
    <property type="protein sequence ID" value="HIH21918.1"/>
    <property type="molecule type" value="Genomic_DNA"/>
</dbReference>
<evidence type="ECO:0000313" key="4">
    <source>
        <dbReference type="EMBL" id="HIH21918.1"/>
    </source>
</evidence>
<name>A0A7J4KTX6_9ARCH</name>
<dbReference type="Pfam" id="PF11495">
    <property type="entry name" value="Regulator_TrmB"/>
    <property type="match status" value="1"/>
</dbReference>
<dbReference type="InterPro" id="IPR002831">
    <property type="entry name" value="Tscrpt_reg_TrmB_N"/>
</dbReference>
<dbReference type="EMBL" id="DUFJ01000087">
    <property type="protein sequence ID" value="HIH33382.1"/>
    <property type="molecule type" value="Genomic_DNA"/>
</dbReference>
<evidence type="ECO:0000259" key="2">
    <source>
        <dbReference type="Pfam" id="PF01978"/>
    </source>
</evidence>
<dbReference type="Gene3D" id="1.10.10.10">
    <property type="entry name" value="Winged helix-like DNA-binding domain superfamily/Winged helix DNA-binding domain"/>
    <property type="match status" value="1"/>
</dbReference>
<dbReference type="Proteomes" id="UP000527315">
    <property type="component" value="Unassembled WGS sequence"/>
</dbReference>
<dbReference type="Proteomes" id="UP000590964">
    <property type="component" value="Unassembled WGS sequence"/>
</dbReference>
<evidence type="ECO:0000256" key="1">
    <source>
        <dbReference type="ARBA" id="ARBA00007287"/>
    </source>
</evidence>
<feature type="domain" description="Transcription regulator TrmB N-terminal" evidence="2">
    <location>
        <begin position="7"/>
        <end position="74"/>
    </location>
</feature>
<reference evidence="6" key="2">
    <citation type="submission" date="2021-03" db="EMBL/GenBank/DDBJ databases">
        <authorList>
            <person name="Jaffe A."/>
        </authorList>
    </citation>
    <scope>NUCLEOTIDE SEQUENCE</scope>
    <source>
        <strain evidence="6">RIFCSPLOWO2_01_FULL_43_13</strain>
    </source>
</reference>
<dbReference type="Proteomes" id="UP000680185">
    <property type="component" value="Unassembled WGS sequence"/>
</dbReference>
<dbReference type="EMBL" id="JAGVWB010000017">
    <property type="protein sequence ID" value="MBS3058249.1"/>
    <property type="molecule type" value="Genomic_DNA"/>
</dbReference>
<evidence type="ECO:0000259" key="3">
    <source>
        <dbReference type="Pfam" id="PF11495"/>
    </source>
</evidence>
<reference evidence="6" key="3">
    <citation type="submission" date="2021-05" db="EMBL/GenBank/DDBJ databases">
        <title>Protein family content uncovers lineage relationships and bacterial pathway maintenance mechanisms in DPANN archaea.</title>
        <authorList>
            <person name="Castelle C.J."/>
            <person name="Meheust R."/>
            <person name="Jaffe A.L."/>
            <person name="Seitz K."/>
            <person name="Gong X."/>
            <person name="Baker B.J."/>
            <person name="Banfield J.F."/>
        </authorList>
    </citation>
    <scope>NUCLEOTIDE SEQUENCE</scope>
    <source>
        <strain evidence="6">RIFCSPLOWO2_01_FULL_43_13</strain>
    </source>
</reference>
<organism evidence="5 7">
    <name type="scientific">Candidatus Iainarchaeum sp</name>
    <dbReference type="NCBI Taxonomy" id="3101447"/>
    <lineage>
        <taxon>Archaea</taxon>
        <taxon>Candidatus Iainarchaeota</taxon>
        <taxon>Candidatus Iainarchaeia</taxon>
        <taxon>Candidatus Iainarchaeales</taxon>
        <taxon>Candidatus Iainarchaeaceae</taxon>
        <taxon>Candidatus Iainarchaeum</taxon>
    </lineage>
</organism>
<gene>
    <name evidence="4" type="ORF">HA222_04655</name>
    <name evidence="5" type="ORF">HA227_03970</name>
    <name evidence="6" type="ORF">J4478_02500</name>
</gene>
<evidence type="ECO:0000313" key="7">
    <source>
        <dbReference type="Proteomes" id="UP000527315"/>
    </source>
</evidence>
<dbReference type="InterPro" id="IPR036390">
    <property type="entry name" value="WH_DNA-bd_sf"/>
</dbReference>
<dbReference type="PANTHER" id="PTHR34293:SF1">
    <property type="entry name" value="HTH-TYPE TRANSCRIPTIONAL REGULATOR TRMBL2"/>
    <property type="match status" value="1"/>
</dbReference>
<reference evidence="4 7" key="1">
    <citation type="journal article" date="2020" name="bioRxiv">
        <title>A rank-normalized archaeal taxonomy based on genome phylogeny resolves widespread incomplete and uneven classifications.</title>
        <authorList>
            <person name="Rinke C."/>
            <person name="Chuvochina M."/>
            <person name="Mussig A.J."/>
            <person name="Chaumeil P.-A."/>
            <person name="Waite D.W."/>
            <person name="Whitman W.B."/>
            <person name="Parks D.H."/>
            <person name="Hugenholtz P."/>
        </authorList>
    </citation>
    <scope>NUCLEOTIDE SEQUENCE [LARGE SCALE GENOMIC DNA]</scope>
    <source>
        <strain evidence="4">UBA10191</strain>
    </source>
</reference>
<dbReference type="PANTHER" id="PTHR34293">
    <property type="entry name" value="HTH-TYPE TRANSCRIPTIONAL REGULATOR TRMBL2"/>
    <property type="match status" value="1"/>
</dbReference>
<evidence type="ECO:0000313" key="5">
    <source>
        <dbReference type="EMBL" id="HIH33382.1"/>
    </source>
</evidence>
<dbReference type="AlphaFoldDB" id="A0A7J4KTX6"/>
<protein>
    <submittedName>
        <fullName evidence="5">TrmB family transcriptional regulator</fullName>
    </submittedName>
</protein>
<feature type="domain" description="Transcription regulator TrmB C-terminal" evidence="3">
    <location>
        <begin position="106"/>
        <end position="248"/>
    </location>
</feature>
<comment type="caution">
    <text evidence="5">The sequence shown here is derived from an EMBL/GenBank/DDBJ whole genome shotgun (WGS) entry which is preliminary data.</text>
</comment>
<accession>A0A7J4KTX6</accession>
<dbReference type="InterPro" id="IPR036388">
    <property type="entry name" value="WH-like_DNA-bd_sf"/>
</dbReference>
<dbReference type="SUPFAM" id="SSF46785">
    <property type="entry name" value="Winged helix' DNA-binding domain"/>
    <property type="match status" value="1"/>
</dbReference>
<dbReference type="Gene3D" id="3.30.870.10">
    <property type="entry name" value="Endonuclease Chain A"/>
    <property type="match status" value="1"/>
</dbReference>
<comment type="similarity">
    <text evidence="1">Belongs to the transcriptional regulator TrmB family.</text>
</comment>
<sequence length="260" mass="30171">MDYLKALKRLGFTDYEARAFVSLARLGPSTVREVVLESKLPRNKAYEALQRLEEKNWVASLPVSPRKYNILNPERLKTDFQKLSTSIDSLVKTVESPKQRQFMEFFWIIRSKKAVVDKFSEQHSKVKREIQVVTNLSKILPKNIRTMRQAVERGVKVRMVCSFNPSRRKVYKAWLSSGAEIRAVVPKSSDFTMPRFSIFDSSTAAITIGFPEVREEKDYITLWAESKAFAQVLKTHFLHLWKHSKPVEKFLEKKQGGKND</sequence>
<dbReference type="SUPFAM" id="SSF56024">
    <property type="entry name" value="Phospholipase D/nuclease"/>
    <property type="match status" value="1"/>
</dbReference>
<evidence type="ECO:0000313" key="6">
    <source>
        <dbReference type="EMBL" id="MBS3058249.1"/>
    </source>
</evidence>
<dbReference type="Pfam" id="PF01978">
    <property type="entry name" value="TrmB"/>
    <property type="match status" value="1"/>
</dbReference>
<dbReference type="InterPro" id="IPR051797">
    <property type="entry name" value="TrmB-like"/>
</dbReference>
<proteinExistence type="inferred from homology"/>
<dbReference type="InterPro" id="IPR021586">
    <property type="entry name" value="Tscrpt_reg_TrmB_C"/>
</dbReference>